<reference evidence="12" key="1">
    <citation type="submission" date="2016-10" db="EMBL/GenBank/DDBJ databases">
        <authorList>
            <person name="Varghese N."/>
            <person name="Submissions S."/>
        </authorList>
    </citation>
    <scope>NUCLEOTIDE SEQUENCE [LARGE SCALE GENOMIC DNA]</scope>
    <source>
        <strain evidence="12">XBD2006</strain>
    </source>
</reference>
<feature type="transmembrane region" description="Helical" evidence="8">
    <location>
        <begin position="142"/>
        <end position="174"/>
    </location>
</feature>
<dbReference type="InterPro" id="IPR036640">
    <property type="entry name" value="ABC1_TM_sf"/>
</dbReference>
<dbReference type="AlphaFoldDB" id="A0A1G5F574"/>
<evidence type="ECO:0000313" key="11">
    <source>
        <dbReference type="EMBL" id="SCY34334.1"/>
    </source>
</evidence>
<dbReference type="InterPro" id="IPR039421">
    <property type="entry name" value="Type_1_exporter"/>
</dbReference>
<evidence type="ECO:0000259" key="9">
    <source>
        <dbReference type="PROSITE" id="PS50893"/>
    </source>
</evidence>
<keyword evidence="3 8" id="KW-0812">Transmembrane</keyword>
<dbReference type="InterPro" id="IPR027417">
    <property type="entry name" value="P-loop_NTPase"/>
</dbReference>
<feature type="transmembrane region" description="Helical" evidence="8">
    <location>
        <begin position="56"/>
        <end position="75"/>
    </location>
</feature>
<dbReference type="SUPFAM" id="SSF90123">
    <property type="entry name" value="ABC transporter transmembrane region"/>
    <property type="match status" value="1"/>
</dbReference>
<feature type="domain" description="ABC transporter" evidence="9">
    <location>
        <begin position="338"/>
        <end position="571"/>
    </location>
</feature>
<keyword evidence="7 8" id="KW-0472">Membrane</keyword>
<keyword evidence="2" id="KW-0813">Transport</keyword>
<evidence type="ECO:0000256" key="6">
    <source>
        <dbReference type="ARBA" id="ARBA00022989"/>
    </source>
</evidence>
<dbReference type="Gene3D" id="3.40.50.300">
    <property type="entry name" value="P-loop containing nucleotide triphosphate hydrolases"/>
    <property type="match status" value="1"/>
</dbReference>
<dbReference type="PANTHER" id="PTHR43394:SF1">
    <property type="entry name" value="ATP-BINDING CASSETTE SUB-FAMILY B MEMBER 10, MITOCHONDRIAL"/>
    <property type="match status" value="1"/>
</dbReference>
<evidence type="ECO:0000313" key="12">
    <source>
        <dbReference type="Proteomes" id="UP000183047"/>
    </source>
</evidence>
<dbReference type="Pfam" id="PF00005">
    <property type="entry name" value="ABC_tran"/>
    <property type="match status" value="1"/>
</dbReference>
<dbReference type="GO" id="GO:0016887">
    <property type="term" value="F:ATP hydrolysis activity"/>
    <property type="evidence" value="ECO:0007669"/>
    <property type="project" value="InterPro"/>
</dbReference>
<keyword evidence="4" id="KW-0547">Nucleotide-binding</keyword>
<feature type="transmembrane region" description="Helical" evidence="8">
    <location>
        <begin position="274"/>
        <end position="295"/>
    </location>
</feature>
<protein>
    <submittedName>
        <fullName evidence="11">ATP-binding cassette, subfamily B</fullName>
    </submittedName>
</protein>
<evidence type="ECO:0000256" key="2">
    <source>
        <dbReference type="ARBA" id="ARBA00022448"/>
    </source>
</evidence>
<dbReference type="InterPro" id="IPR003439">
    <property type="entry name" value="ABC_transporter-like_ATP-bd"/>
</dbReference>
<sequence>MIGAIKRIIDCSGKYKGRIQIAFIFSFLKSILQNAVIVLTVLMVDEFFKGTLVPGSFVKYGFMLLGCVIAQALFIHLSDRLQSAAGFMLMADMRIKLGEHLRKLPMGYFTAGNIGKISSVLSTDMVFIEENSMMTLADTMSYLFSAAIFTVFMLVFNPALGAVALIGSLVLVLVGEVKYRRGITLSGERQEQSERLTKAVLDYIEGIGITKTYNLLGDKSKEMSDNFEKSCKESLRFEGKMIPLGIAINIIFEICSVALGFVASILFLNGTIDITAFLGVTLFMLNVFIPLRVAYMESEKLTIMDKCLDRIEEVMNEQELSDSGNKKIGGAKEGVPAVEFKNVKFSYDAKETISNVSFKVNEGETIALVGPSGSGKSTLANLMARFWDINAGDILINGTSIKEVPLKNLLEQISMVFQNVYLFKDTIYNNIIMGRPDATREEVVEAAKKARCYDFIMSLPDGFETMVGEGGASLSGGEKQRISIARCILKDSPIVILDEATASIDADNEAAIQQAISELCKGKTLIIIAHRLKTIKDSDCILVVNNGKIVEKGKHDALMEKDGIYKNFVQIKNSDSGWCKRKIG</sequence>
<evidence type="ECO:0000256" key="1">
    <source>
        <dbReference type="ARBA" id="ARBA00004651"/>
    </source>
</evidence>
<dbReference type="GO" id="GO:0015421">
    <property type="term" value="F:ABC-type oligopeptide transporter activity"/>
    <property type="evidence" value="ECO:0007669"/>
    <property type="project" value="TreeGrafter"/>
</dbReference>
<organism evidence="11 12">
    <name type="scientific">Butyrivibrio hungatei</name>
    <dbReference type="NCBI Taxonomy" id="185008"/>
    <lineage>
        <taxon>Bacteria</taxon>
        <taxon>Bacillati</taxon>
        <taxon>Bacillota</taxon>
        <taxon>Clostridia</taxon>
        <taxon>Lachnospirales</taxon>
        <taxon>Lachnospiraceae</taxon>
        <taxon>Butyrivibrio</taxon>
    </lineage>
</organism>
<dbReference type="PROSITE" id="PS50893">
    <property type="entry name" value="ABC_TRANSPORTER_2"/>
    <property type="match status" value="1"/>
</dbReference>
<evidence type="ECO:0000256" key="4">
    <source>
        <dbReference type="ARBA" id="ARBA00022741"/>
    </source>
</evidence>
<dbReference type="EMBL" id="FMUR01000013">
    <property type="protein sequence ID" value="SCY34334.1"/>
    <property type="molecule type" value="Genomic_DNA"/>
</dbReference>
<dbReference type="GO" id="GO:0005524">
    <property type="term" value="F:ATP binding"/>
    <property type="evidence" value="ECO:0007669"/>
    <property type="project" value="UniProtKB-KW"/>
</dbReference>
<keyword evidence="12" id="KW-1185">Reference proteome</keyword>
<dbReference type="InterPro" id="IPR011527">
    <property type="entry name" value="ABC1_TM_dom"/>
</dbReference>
<dbReference type="SUPFAM" id="SSF52540">
    <property type="entry name" value="P-loop containing nucleoside triphosphate hydrolases"/>
    <property type="match status" value="1"/>
</dbReference>
<keyword evidence="6 8" id="KW-1133">Transmembrane helix</keyword>
<evidence type="ECO:0000256" key="7">
    <source>
        <dbReference type="ARBA" id="ARBA00023136"/>
    </source>
</evidence>
<dbReference type="OrthoDB" id="9762778at2"/>
<dbReference type="PANTHER" id="PTHR43394">
    <property type="entry name" value="ATP-DEPENDENT PERMEASE MDL1, MITOCHONDRIAL"/>
    <property type="match status" value="1"/>
</dbReference>
<dbReference type="Proteomes" id="UP000183047">
    <property type="component" value="Unassembled WGS sequence"/>
</dbReference>
<dbReference type="PROSITE" id="PS50929">
    <property type="entry name" value="ABC_TM1F"/>
    <property type="match status" value="1"/>
</dbReference>
<dbReference type="RefSeq" id="WP_026667910.1">
    <property type="nucleotide sequence ID" value="NZ_FMUR01000013.1"/>
</dbReference>
<evidence type="ECO:0000256" key="5">
    <source>
        <dbReference type="ARBA" id="ARBA00022840"/>
    </source>
</evidence>
<evidence type="ECO:0000259" key="10">
    <source>
        <dbReference type="PROSITE" id="PS50929"/>
    </source>
</evidence>
<comment type="subcellular location">
    <subcellularLocation>
        <location evidence="1">Cell membrane</location>
        <topology evidence="1">Multi-pass membrane protein</topology>
    </subcellularLocation>
</comment>
<feature type="transmembrane region" description="Helical" evidence="8">
    <location>
        <begin position="242"/>
        <end position="268"/>
    </location>
</feature>
<accession>A0A1G5F574</accession>
<dbReference type="InterPro" id="IPR017871">
    <property type="entry name" value="ABC_transporter-like_CS"/>
</dbReference>
<dbReference type="SMART" id="SM00382">
    <property type="entry name" value="AAA"/>
    <property type="match status" value="1"/>
</dbReference>
<dbReference type="FunFam" id="3.40.50.300:FF:000287">
    <property type="entry name" value="Multidrug ABC transporter ATP-binding protein"/>
    <property type="match status" value="1"/>
</dbReference>
<dbReference type="Pfam" id="PF00664">
    <property type="entry name" value="ABC_membrane"/>
    <property type="match status" value="1"/>
</dbReference>
<dbReference type="InterPro" id="IPR003593">
    <property type="entry name" value="AAA+_ATPase"/>
</dbReference>
<name>A0A1G5F574_9FIRM</name>
<evidence type="ECO:0000256" key="8">
    <source>
        <dbReference type="SAM" id="Phobius"/>
    </source>
</evidence>
<gene>
    <name evidence="11" type="ORF">SAMN02910451_02259</name>
</gene>
<dbReference type="PROSITE" id="PS00211">
    <property type="entry name" value="ABC_TRANSPORTER_1"/>
    <property type="match status" value="1"/>
</dbReference>
<dbReference type="GO" id="GO:0005886">
    <property type="term" value="C:plasma membrane"/>
    <property type="evidence" value="ECO:0007669"/>
    <property type="project" value="UniProtKB-SubCell"/>
</dbReference>
<keyword evidence="5 11" id="KW-0067">ATP-binding</keyword>
<feature type="domain" description="ABC transmembrane type-1" evidence="10">
    <location>
        <begin position="21"/>
        <end position="292"/>
    </location>
</feature>
<dbReference type="Gene3D" id="1.20.1560.10">
    <property type="entry name" value="ABC transporter type 1, transmembrane domain"/>
    <property type="match status" value="1"/>
</dbReference>
<feature type="transmembrane region" description="Helical" evidence="8">
    <location>
        <begin position="21"/>
        <end position="44"/>
    </location>
</feature>
<proteinExistence type="predicted"/>
<evidence type="ECO:0000256" key="3">
    <source>
        <dbReference type="ARBA" id="ARBA00022692"/>
    </source>
</evidence>